<sequence length="131" mass="14405">MQIFALPRFSKDAAKAGVDDAVLASAVARAESGLIDAHLGLCLIKQRVPRPGQGRSGGFRTILFHKRNERAVFLYMFPKNVRANVTTGELDALRDFAAILAGLTDEAFDRLARQQGWKVVPDEHADKDLSQ</sequence>
<reference evidence="1 2" key="1">
    <citation type="journal article" date="2015" name="Genome Announc.">
        <title>Complete Genome Sequence of Methylobacterium aquaticum Strain 22A, Isolated from Racomitrium japonicum Moss.</title>
        <authorList>
            <person name="Tani A."/>
            <person name="Ogura Y."/>
            <person name="Hayashi T."/>
            <person name="Kimbara K."/>
        </authorList>
    </citation>
    <scope>NUCLEOTIDE SEQUENCE [LARGE SCALE GENOMIC DNA]</scope>
    <source>
        <strain evidence="1 2">MA-22A</strain>
    </source>
</reference>
<evidence type="ECO:0000313" key="2">
    <source>
        <dbReference type="Proteomes" id="UP000061432"/>
    </source>
</evidence>
<dbReference type="InterPro" id="IPR009387">
    <property type="entry name" value="HigB-2"/>
</dbReference>
<dbReference type="STRING" id="270351.Maq22A_c07995"/>
<accession>A0A0C6FII2</accession>
<reference evidence="2" key="2">
    <citation type="submission" date="2015-01" db="EMBL/GenBank/DDBJ databases">
        <title>Complete genome sequence of Methylobacterium aquaticum strain 22A.</title>
        <authorList>
            <person name="Tani A."/>
            <person name="Ogura Y."/>
            <person name="Hayashi T."/>
        </authorList>
    </citation>
    <scope>NUCLEOTIDE SEQUENCE [LARGE SCALE GENOMIC DNA]</scope>
    <source>
        <strain evidence="2">MA-22A</strain>
    </source>
</reference>
<dbReference type="Pfam" id="PF06296">
    <property type="entry name" value="RelE"/>
    <property type="match status" value="1"/>
</dbReference>
<dbReference type="EMBL" id="AP014704">
    <property type="protein sequence ID" value="BAQ44914.1"/>
    <property type="molecule type" value="Genomic_DNA"/>
</dbReference>
<dbReference type="Proteomes" id="UP000061432">
    <property type="component" value="Chromosome"/>
</dbReference>
<dbReference type="KEGG" id="maqu:Maq22A_c07995"/>
<evidence type="ECO:0008006" key="3">
    <source>
        <dbReference type="Google" id="ProtNLM"/>
    </source>
</evidence>
<name>A0A0C6FII2_9HYPH</name>
<dbReference type="OrthoDB" id="9812066at2"/>
<dbReference type="PIRSF" id="PIRSF018634">
    <property type="entry name" value="UCP018634"/>
    <property type="match status" value="1"/>
</dbReference>
<dbReference type="RefSeq" id="WP_060846335.1">
    <property type="nucleotide sequence ID" value="NZ_AP014704.1"/>
</dbReference>
<evidence type="ECO:0000313" key="1">
    <source>
        <dbReference type="EMBL" id="BAQ44914.1"/>
    </source>
</evidence>
<gene>
    <name evidence="1" type="ORF">Maq22A_c07995</name>
</gene>
<dbReference type="AlphaFoldDB" id="A0A0C6FII2"/>
<dbReference type="PATRIC" id="fig|270351.10.peg.1525"/>
<proteinExistence type="predicted"/>
<organism evidence="1 2">
    <name type="scientific">Methylobacterium aquaticum</name>
    <dbReference type="NCBI Taxonomy" id="270351"/>
    <lineage>
        <taxon>Bacteria</taxon>
        <taxon>Pseudomonadati</taxon>
        <taxon>Pseudomonadota</taxon>
        <taxon>Alphaproteobacteria</taxon>
        <taxon>Hyphomicrobiales</taxon>
        <taxon>Methylobacteriaceae</taxon>
        <taxon>Methylobacterium</taxon>
    </lineage>
</organism>
<protein>
    <recommendedName>
        <fullName evidence="3">Type II toxin-antitoxin system RelE/ParE family toxin</fullName>
    </recommendedName>
</protein>